<feature type="signal peptide" evidence="1">
    <location>
        <begin position="1"/>
        <end position="30"/>
    </location>
</feature>
<dbReference type="eggNOG" id="ENOG5031GHG">
    <property type="taxonomic scope" value="Bacteria"/>
</dbReference>
<sequence>MTLLTRTLRIGIATLATTTGLLLTAGPATAETTGSSSLDTGSAQDLIDAFACAVGAKSCSIVIPQ</sequence>
<accession>U5E4C5</accession>
<reference evidence="2 3" key="1">
    <citation type="journal article" date="2014" name="BMC Genomics">
        <title>Genome based analysis of type-I polyketide synthase and nonribosomal peptide synthetase gene clusters in seven strains of five representative Nocardia species.</title>
        <authorList>
            <person name="Komaki H."/>
            <person name="Ichikawa N."/>
            <person name="Hosoyama A."/>
            <person name="Takahashi-Nakaguchi A."/>
            <person name="Matsuzawa T."/>
            <person name="Suzuki K."/>
            <person name="Fujita N."/>
            <person name="Gonoi T."/>
        </authorList>
    </citation>
    <scope>NUCLEOTIDE SEQUENCE [LARGE SCALE GENOMIC DNA]</scope>
    <source>
        <strain evidence="2 3">NBRC 15531</strain>
    </source>
</reference>
<keyword evidence="1" id="KW-0732">Signal</keyword>
<dbReference type="Proteomes" id="UP000017048">
    <property type="component" value="Unassembled WGS sequence"/>
</dbReference>
<evidence type="ECO:0000313" key="2">
    <source>
        <dbReference type="EMBL" id="GAD84042.1"/>
    </source>
</evidence>
<comment type="caution">
    <text evidence="2">The sequence shown here is derived from an EMBL/GenBank/DDBJ whole genome shotgun (WGS) entry which is preliminary data.</text>
</comment>
<dbReference type="EMBL" id="BAFO02000020">
    <property type="protein sequence ID" value="GAD84042.1"/>
    <property type="molecule type" value="Genomic_DNA"/>
</dbReference>
<name>U5E4C5_NOCAS</name>
<dbReference type="AlphaFoldDB" id="U5E4C5"/>
<organism evidence="2 3">
    <name type="scientific">Nocardia asteroides NBRC 15531</name>
    <dbReference type="NCBI Taxonomy" id="1110697"/>
    <lineage>
        <taxon>Bacteria</taxon>
        <taxon>Bacillati</taxon>
        <taxon>Actinomycetota</taxon>
        <taxon>Actinomycetes</taxon>
        <taxon>Mycobacteriales</taxon>
        <taxon>Nocardiaceae</taxon>
        <taxon>Nocardia</taxon>
    </lineage>
</organism>
<protein>
    <submittedName>
        <fullName evidence="2">Uncharacterized protein</fullName>
    </submittedName>
</protein>
<keyword evidence="3" id="KW-1185">Reference proteome</keyword>
<evidence type="ECO:0000313" key="3">
    <source>
        <dbReference type="Proteomes" id="UP000017048"/>
    </source>
</evidence>
<feature type="chain" id="PRO_5004659052" evidence="1">
    <location>
        <begin position="31"/>
        <end position="65"/>
    </location>
</feature>
<evidence type="ECO:0000256" key="1">
    <source>
        <dbReference type="SAM" id="SignalP"/>
    </source>
</evidence>
<dbReference type="RefSeq" id="WP_019049129.1">
    <property type="nucleotide sequence ID" value="NZ_BAFO02000020.1"/>
</dbReference>
<gene>
    <name evidence="2" type="ORF">NCAST_20_06120</name>
</gene>
<dbReference type="GeneID" id="91519614"/>
<proteinExistence type="predicted"/>